<keyword evidence="4" id="KW-0745">Spermidine biosynthesis</keyword>
<evidence type="ECO:0000256" key="4">
    <source>
        <dbReference type="ARBA" id="ARBA00023066"/>
    </source>
</evidence>
<evidence type="ECO:0000313" key="12">
    <source>
        <dbReference type="Proteomes" id="UP000199242"/>
    </source>
</evidence>
<proteinExistence type="predicted"/>
<name>A0A1G9LU70_9FLAO</name>
<evidence type="ECO:0000313" key="13">
    <source>
        <dbReference type="Proteomes" id="UP000290013"/>
    </source>
</evidence>
<gene>
    <name evidence="11" type="primary">speH</name>
    <name evidence="11" type="ORF">NCTC12078_03267</name>
    <name evidence="10" type="ORF">SAMN05216273_10459</name>
</gene>
<evidence type="ECO:0000256" key="7">
    <source>
        <dbReference type="ARBA" id="ARBA00023239"/>
    </source>
</evidence>
<evidence type="ECO:0000313" key="10">
    <source>
        <dbReference type="EMBL" id="SDL65652.1"/>
    </source>
</evidence>
<dbReference type="Pfam" id="PF02675">
    <property type="entry name" value="AdoMet_dc"/>
    <property type="match status" value="1"/>
</dbReference>
<keyword evidence="8" id="KW-0704">Schiff base</keyword>
<dbReference type="GO" id="GO:0004014">
    <property type="term" value="F:adenosylmethionine decarboxylase activity"/>
    <property type="evidence" value="ECO:0007669"/>
    <property type="project" value="UniProtKB-EC"/>
</dbReference>
<dbReference type="InterPro" id="IPR017716">
    <property type="entry name" value="S-AdoMet_deCOase_pro-enz"/>
</dbReference>
<keyword evidence="3" id="KW-0068">Autocatalytic cleavage</keyword>
<accession>A0A4U8WHD6</accession>
<dbReference type="STRING" id="1141221.SAMN05216273_10459"/>
<dbReference type="GO" id="GO:0005829">
    <property type="term" value="C:cytosol"/>
    <property type="evidence" value="ECO:0007669"/>
    <property type="project" value="TreeGrafter"/>
</dbReference>
<organism evidence="11 13">
    <name type="scientific">Chryseobacterium taihuense</name>
    <dbReference type="NCBI Taxonomy" id="1141221"/>
    <lineage>
        <taxon>Bacteria</taxon>
        <taxon>Pseudomonadati</taxon>
        <taxon>Bacteroidota</taxon>
        <taxon>Flavobacteriia</taxon>
        <taxon>Flavobacteriales</taxon>
        <taxon>Weeksellaceae</taxon>
        <taxon>Chryseobacterium group</taxon>
        <taxon>Chryseobacterium</taxon>
    </lineage>
</organism>
<dbReference type="GO" id="GO:0008295">
    <property type="term" value="P:spermidine biosynthetic process"/>
    <property type="evidence" value="ECO:0007669"/>
    <property type="project" value="UniProtKB-KW"/>
</dbReference>
<keyword evidence="7 11" id="KW-0456">Lyase</keyword>
<reference evidence="11 13" key="2">
    <citation type="submission" date="2019-02" db="EMBL/GenBank/DDBJ databases">
        <authorList>
            <consortium name="Pathogen Informatics"/>
        </authorList>
    </citation>
    <scope>NUCLEOTIDE SEQUENCE [LARGE SCALE GENOMIC DNA]</scope>
    <source>
        <strain evidence="11 13">3012STDY6944375</strain>
    </source>
</reference>
<protein>
    <submittedName>
        <fullName evidence="10 11">S-adenosylmethionine decarboxylase</fullName>
        <ecNumber evidence="11">4.1.1.50</ecNumber>
    </submittedName>
</protein>
<evidence type="ECO:0000256" key="1">
    <source>
        <dbReference type="ARBA" id="ARBA00001928"/>
    </source>
</evidence>
<evidence type="ECO:0000256" key="6">
    <source>
        <dbReference type="ARBA" id="ARBA00023145"/>
    </source>
</evidence>
<dbReference type="AlphaFoldDB" id="A0A1G9LU70"/>
<dbReference type="PANTHER" id="PTHR33866">
    <property type="entry name" value="S-ADENOSYLMETHIONINE DECARBOXYLASE PROENZYME"/>
    <property type="match status" value="1"/>
</dbReference>
<keyword evidence="9" id="KW-0670">Pyruvate</keyword>
<dbReference type="EMBL" id="FNHD01000004">
    <property type="protein sequence ID" value="SDL65652.1"/>
    <property type="molecule type" value="Genomic_DNA"/>
</dbReference>
<dbReference type="Gene3D" id="3.60.90.10">
    <property type="entry name" value="S-adenosylmethionine decarboxylase"/>
    <property type="match status" value="1"/>
</dbReference>
<dbReference type="EC" id="4.1.1.50" evidence="11"/>
<keyword evidence="2" id="KW-0210">Decarboxylase</keyword>
<keyword evidence="5" id="KW-0620">Polyamine biosynthesis</keyword>
<dbReference type="Proteomes" id="UP000199242">
    <property type="component" value="Unassembled WGS sequence"/>
</dbReference>
<dbReference type="EMBL" id="LR215974">
    <property type="protein sequence ID" value="VFB05206.1"/>
    <property type="molecule type" value="Genomic_DNA"/>
</dbReference>
<dbReference type="PANTHER" id="PTHR33866:SF2">
    <property type="entry name" value="S-ADENOSYLMETHIONINE DECARBOXYLASE PROENZYME"/>
    <property type="match status" value="1"/>
</dbReference>
<dbReference type="OrthoDB" id="9793120at2"/>
<keyword evidence="6" id="KW-0865">Zymogen</keyword>
<dbReference type="InterPro" id="IPR003826">
    <property type="entry name" value="AdoMetDC_fam_prok"/>
</dbReference>
<evidence type="ECO:0000256" key="2">
    <source>
        <dbReference type="ARBA" id="ARBA00022793"/>
    </source>
</evidence>
<dbReference type="Proteomes" id="UP000290013">
    <property type="component" value="Chromosome"/>
</dbReference>
<dbReference type="SUPFAM" id="SSF56276">
    <property type="entry name" value="S-adenosylmethionine decarboxylase"/>
    <property type="match status" value="1"/>
</dbReference>
<evidence type="ECO:0000256" key="3">
    <source>
        <dbReference type="ARBA" id="ARBA00022813"/>
    </source>
</evidence>
<dbReference type="RefSeq" id="WP_089742393.1">
    <property type="nucleotide sequence ID" value="NZ_FNHD01000004.1"/>
</dbReference>
<evidence type="ECO:0000256" key="5">
    <source>
        <dbReference type="ARBA" id="ARBA00023115"/>
    </source>
</evidence>
<sequence>MTSDYHNIGYHTIWDIYGCNIQKSSFVPEIKEILNKVVEELNLGKVQEAYKQFHPFGATGFILLEESHISIHTWPEKEFAAIDVFSCKPFDTEKINSILKDFFETNEINTKVITRGELTRIKTASPT</sequence>
<evidence type="ECO:0000256" key="8">
    <source>
        <dbReference type="ARBA" id="ARBA00023270"/>
    </source>
</evidence>
<keyword evidence="12" id="KW-1185">Reference proteome</keyword>
<accession>A0A1G9LU70</accession>
<evidence type="ECO:0000313" key="11">
    <source>
        <dbReference type="EMBL" id="VFB05206.1"/>
    </source>
</evidence>
<evidence type="ECO:0000256" key="9">
    <source>
        <dbReference type="ARBA" id="ARBA00023317"/>
    </source>
</evidence>
<dbReference type="InterPro" id="IPR016067">
    <property type="entry name" value="S-AdoMet_deCO2ase_core"/>
</dbReference>
<reference evidence="10 12" key="1">
    <citation type="submission" date="2016-10" db="EMBL/GenBank/DDBJ databases">
        <authorList>
            <person name="Varghese N."/>
            <person name="Submissions S."/>
        </authorList>
    </citation>
    <scope>NUCLEOTIDE SEQUENCE [LARGE SCALE GENOMIC DNA]</scope>
    <source>
        <strain evidence="10 12">CGMCC 1.10941</strain>
    </source>
</reference>
<dbReference type="KEGG" id="ctai:NCTC12078_03267"/>
<dbReference type="NCBIfam" id="TIGR03330">
    <property type="entry name" value="SAM_DCase_Bsu"/>
    <property type="match status" value="1"/>
</dbReference>
<comment type="cofactor">
    <cofactor evidence="1">
        <name>pyruvate</name>
        <dbReference type="ChEBI" id="CHEBI:15361"/>
    </cofactor>
</comment>